<accession>A0A5J5B318</accession>
<evidence type="ECO:0000256" key="1">
    <source>
        <dbReference type="SAM" id="SignalP"/>
    </source>
</evidence>
<evidence type="ECO:0000313" key="2">
    <source>
        <dbReference type="EMBL" id="KAA8536242.1"/>
    </source>
</evidence>
<dbReference type="AlphaFoldDB" id="A0A5J5B318"/>
<organism evidence="2 3">
    <name type="scientific">Nyssa sinensis</name>
    <dbReference type="NCBI Taxonomy" id="561372"/>
    <lineage>
        <taxon>Eukaryota</taxon>
        <taxon>Viridiplantae</taxon>
        <taxon>Streptophyta</taxon>
        <taxon>Embryophyta</taxon>
        <taxon>Tracheophyta</taxon>
        <taxon>Spermatophyta</taxon>
        <taxon>Magnoliopsida</taxon>
        <taxon>eudicotyledons</taxon>
        <taxon>Gunneridae</taxon>
        <taxon>Pentapetalae</taxon>
        <taxon>asterids</taxon>
        <taxon>Cornales</taxon>
        <taxon>Nyssaceae</taxon>
        <taxon>Nyssa</taxon>
    </lineage>
</organism>
<reference evidence="2 3" key="1">
    <citation type="submission" date="2019-09" db="EMBL/GenBank/DDBJ databases">
        <title>A chromosome-level genome assembly of the Chinese tupelo Nyssa sinensis.</title>
        <authorList>
            <person name="Yang X."/>
            <person name="Kang M."/>
            <person name="Yang Y."/>
            <person name="Xiong H."/>
            <person name="Wang M."/>
            <person name="Zhang Z."/>
            <person name="Wang Z."/>
            <person name="Wu H."/>
            <person name="Ma T."/>
            <person name="Liu J."/>
            <person name="Xi Z."/>
        </authorList>
    </citation>
    <scope>NUCLEOTIDE SEQUENCE [LARGE SCALE GENOMIC DNA]</scope>
    <source>
        <strain evidence="2">J267</strain>
        <tissue evidence="2">Leaf</tissue>
    </source>
</reference>
<feature type="chain" id="PRO_5023925769" evidence="1">
    <location>
        <begin position="23"/>
        <end position="204"/>
    </location>
</feature>
<proteinExistence type="predicted"/>
<dbReference type="InterPro" id="IPR007541">
    <property type="entry name" value="Uncharacterised_BSP"/>
</dbReference>
<evidence type="ECO:0000313" key="3">
    <source>
        <dbReference type="Proteomes" id="UP000325577"/>
    </source>
</evidence>
<dbReference type="PANTHER" id="PTHR33321">
    <property type="match status" value="1"/>
</dbReference>
<dbReference type="PANTHER" id="PTHR33321:SF15">
    <property type="entry name" value="PLANT BASIC SECRETORY PROTEIN (BSP) FAMILY PROTEIN"/>
    <property type="match status" value="1"/>
</dbReference>
<dbReference type="EMBL" id="CM018039">
    <property type="protein sequence ID" value="KAA8536242.1"/>
    <property type="molecule type" value="Genomic_DNA"/>
</dbReference>
<keyword evidence="3" id="KW-1185">Reference proteome</keyword>
<dbReference type="OrthoDB" id="891726at2759"/>
<protein>
    <submittedName>
        <fullName evidence="2">Uncharacterized protein</fullName>
    </submittedName>
</protein>
<sequence>MSHFYLFFSSLLTLAALQGTCGLRFDVSSVHFDVINLAGSSPGGLRFTNEIGIEKAQQIMEKTTHFIWHMLHEMNPADRKQVENVSMFIDNYIGAEAMTFGNIINWNGAGQAPIGLIEGIADYTILKANYYPPAYAKRGQGDRWDQGYDFTARFLEYCESLRGGFVAVLNKKMKDSFNVNYFVELLGKPVDQLWSEYKAKYNGS</sequence>
<name>A0A5J5B318_9ASTE</name>
<dbReference type="Pfam" id="PF04450">
    <property type="entry name" value="BSP"/>
    <property type="match status" value="2"/>
</dbReference>
<feature type="signal peptide" evidence="1">
    <location>
        <begin position="1"/>
        <end position="22"/>
    </location>
</feature>
<dbReference type="Proteomes" id="UP000325577">
    <property type="component" value="Linkage Group LG16"/>
</dbReference>
<gene>
    <name evidence="2" type="ORF">F0562_028720</name>
</gene>
<keyword evidence="1" id="KW-0732">Signal</keyword>